<dbReference type="SUPFAM" id="SSF52172">
    <property type="entry name" value="CheY-like"/>
    <property type="match status" value="1"/>
</dbReference>
<dbReference type="SUPFAM" id="SSF56059">
    <property type="entry name" value="Glutathione synthetase ATP-binding domain-like"/>
    <property type="match status" value="1"/>
</dbReference>
<gene>
    <name evidence="2" type="ORF">METZ01_LOCUS503</name>
</gene>
<organism evidence="2">
    <name type="scientific">marine metagenome</name>
    <dbReference type="NCBI Taxonomy" id="408172"/>
    <lineage>
        <taxon>unclassified sequences</taxon>
        <taxon>metagenomes</taxon>
        <taxon>ecological metagenomes</taxon>
    </lineage>
</organism>
<dbReference type="GO" id="GO:0005524">
    <property type="term" value="F:ATP binding"/>
    <property type="evidence" value="ECO:0007669"/>
    <property type="project" value="InterPro"/>
</dbReference>
<dbReference type="Pfam" id="PF01326">
    <property type="entry name" value="PPDK_N"/>
    <property type="match status" value="1"/>
</dbReference>
<dbReference type="Gene3D" id="3.30.1490.20">
    <property type="entry name" value="ATP-grasp fold, A domain"/>
    <property type="match status" value="1"/>
</dbReference>
<name>A0A381MZJ7_9ZZZZ</name>
<feature type="domain" description="Pyruvate phosphate dikinase AMP/ATP-binding" evidence="1">
    <location>
        <begin position="455"/>
        <end position="820"/>
    </location>
</feature>
<dbReference type="InterPro" id="IPR013815">
    <property type="entry name" value="ATP_grasp_subdomain_1"/>
</dbReference>
<evidence type="ECO:0000259" key="1">
    <source>
        <dbReference type="Pfam" id="PF01326"/>
    </source>
</evidence>
<dbReference type="InterPro" id="IPR002192">
    <property type="entry name" value="PPDK_AMP/ATP-bd"/>
</dbReference>
<dbReference type="InterPro" id="IPR011006">
    <property type="entry name" value="CheY-like_superfamily"/>
</dbReference>
<sequence length="1015" mass="116012">VEYLKTYQGRLVGYFFFFRRAVISPMPDFFVDNKSKTNFQDLMPHRIHEILLVASVYDAFILEEDGHLTEQILTEYIGMNFNYAPRVTRVSTGREAIEIMIKKKFDLVIVMLRIEDQDPISLGTAIKEQYPRKPVILLVFDETELKQLPETITPKSINRVFIWSGDASVFPAIIKYVEDRKNAKQDIGKGDVRSILLVEDSPGMYSVLLPLIYKEIMYQTKNLVNRSLSQSQRLLHLRGRPKILLTPNFETAQNFIKKYKNNMIGVISDMRFPKKGIKDPEAGLKFAQWVRKIDPSIPIMLQSTDIDNREMAKQVNAAFLHKRSNTLFKDLRVFITENFGFGDFIFKTSNKKEVGRAKSIDEFINGIREIPVESLLYHAKSHHFSNWLAARTEFKLASRLRPVYAHEFDSGELLRTYLLQCLSSEKDETDYRVLDYTSARFKKQKSDFFRLCGGSLGGKARGLAFARFMIKQSGIEQEFEDVTIRVPDCAVVGTHEFDQFMKDNQLWQKALNIEDNKKLERAFKKARLSIDLILKLESYILDHKNPLAVRSSSLLEDSQYQPLAGSYKTIMLPNNSRSTKKRLNELMIAIKSVFASTFKGEAKSLLDSTGHRIEEEKMAVVIQEIVGQSYKSKRFYPTFSGVLKSINYYPVSYMKREEGVAYLALGFGRTIVDGEKCLRISPEYPLILPQFYSVKATKQNSQNQFYGLQLKASENNSHEDLHTYSIQSAEEDGALKWLGSVISNDDNTLRDSLSKSGTRVVSFAPILKWNMIPLAKISKRILSLGKAAMGCPIEIEFAVNIYKNKKPEFCLLQIKPIVLTGLKSIQTNSTDVEVFCKSHITLGDGKIDQIQDLIVVRHDSFDPAKTPEIAIEVEKINQKFGLKENYILSGPGRWGSADPWLGIPVNWRQISQAKIIIEVGRKDMPVDPSFGSHFFQNITSLHVAYITIDPKRRNDILNLDWLSQDNLKQSGQYVDWYQFNQPFLATLNGTTGAGIIYQPKPDTPEMMDEEESSGI</sequence>
<accession>A0A381MZJ7</accession>
<proteinExistence type="predicted"/>
<dbReference type="Gene3D" id="3.40.50.2300">
    <property type="match status" value="1"/>
</dbReference>
<dbReference type="EMBL" id="UINC01000027">
    <property type="protein sequence ID" value="SUZ47649.1"/>
    <property type="molecule type" value="Genomic_DNA"/>
</dbReference>
<dbReference type="AlphaFoldDB" id="A0A381MZJ7"/>
<evidence type="ECO:0000313" key="2">
    <source>
        <dbReference type="EMBL" id="SUZ47649.1"/>
    </source>
</evidence>
<reference evidence="2" key="1">
    <citation type="submission" date="2018-05" db="EMBL/GenBank/DDBJ databases">
        <authorList>
            <person name="Lanie J.A."/>
            <person name="Ng W.-L."/>
            <person name="Kazmierczak K.M."/>
            <person name="Andrzejewski T.M."/>
            <person name="Davidsen T.M."/>
            <person name="Wayne K.J."/>
            <person name="Tettelin H."/>
            <person name="Glass J.I."/>
            <person name="Rusch D."/>
            <person name="Podicherti R."/>
            <person name="Tsui H.-C.T."/>
            <person name="Winkler M.E."/>
        </authorList>
    </citation>
    <scope>NUCLEOTIDE SEQUENCE</scope>
</reference>
<dbReference type="GO" id="GO:0016301">
    <property type="term" value="F:kinase activity"/>
    <property type="evidence" value="ECO:0007669"/>
    <property type="project" value="InterPro"/>
</dbReference>
<feature type="non-terminal residue" evidence="2">
    <location>
        <position position="1"/>
    </location>
</feature>
<protein>
    <recommendedName>
        <fullName evidence="1">Pyruvate phosphate dikinase AMP/ATP-binding domain-containing protein</fullName>
    </recommendedName>
</protein>